<gene>
    <name evidence="4" type="ORF">HDA39_006933</name>
</gene>
<dbReference type="InterPro" id="IPR001525">
    <property type="entry name" value="C5_MeTfrase"/>
</dbReference>
<reference evidence="4 5" key="1">
    <citation type="submission" date="2020-08" db="EMBL/GenBank/DDBJ databases">
        <title>Sequencing the genomes of 1000 actinobacteria strains.</title>
        <authorList>
            <person name="Klenk H.-P."/>
        </authorList>
    </citation>
    <scope>NUCLEOTIDE SEQUENCE [LARGE SCALE GENOMIC DNA]</scope>
    <source>
        <strain evidence="4 5">DSM 28967</strain>
    </source>
</reference>
<keyword evidence="3" id="KW-0680">Restriction system</keyword>
<evidence type="ECO:0000313" key="5">
    <source>
        <dbReference type="Proteomes" id="UP000549971"/>
    </source>
</evidence>
<evidence type="ECO:0000256" key="3">
    <source>
        <dbReference type="ARBA" id="ARBA00022747"/>
    </source>
</evidence>
<dbReference type="AlphaFoldDB" id="A0A7W9JDK3"/>
<dbReference type="EC" id="2.1.1.37" evidence="4"/>
<keyword evidence="5" id="KW-1185">Reference proteome</keyword>
<dbReference type="Proteomes" id="UP000549971">
    <property type="component" value="Unassembled WGS sequence"/>
</dbReference>
<dbReference type="Pfam" id="PF00145">
    <property type="entry name" value="DNA_methylase"/>
    <property type="match status" value="2"/>
</dbReference>
<protein>
    <submittedName>
        <fullName evidence="4">DNA (Cytosine-5)-methyltransferase 1</fullName>
        <ecNumber evidence="4">2.1.1.37</ecNumber>
    </submittedName>
</protein>
<comment type="caution">
    <text evidence="4">The sequence shown here is derived from an EMBL/GenBank/DDBJ whole genome shotgun (WGS) entry which is preliminary data.</text>
</comment>
<dbReference type="EMBL" id="JACHMY010000001">
    <property type="protein sequence ID" value="MBB5840199.1"/>
    <property type="molecule type" value="Genomic_DNA"/>
</dbReference>
<accession>A0A7W9JDK3</accession>
<evidence type="ECO:0000256" key="2">
    <source>
        <dbReference type="ARBA" id="ARBA00022679"/>
    </source>
</evidence>
<evidence type="ECO:0000256" key="1">
    <source>
        <dbReference type="ARBA" id="ARBA00022603"/>
    </source>
</evidence>
<evidence type="ECO:0000313" key="4">
    <source>
        <dbReference type="EMBL" id="MBB5840199.1"/>
    </source>
</evidence>
<dbReference type="GO" id="GO:0032259">
    <property type="term" value="P:methylation"/>
    <property type="evidence" value="ECO:0007669"/>
    <property type="project" value="UniProtKB-KW"/>
</dbReference>
<keyword evidence="2 4" id="KW-0808">Transferase</keyword>
<sequence length="501" mass="54952">MSAVCVDRPPASDFEQWEGEFLRGTGVMPLVSSRPDNGGGLELLDDFAGWGGSSAGASSVPGVELKMAANHNRLAVEVHAKNFPWADHFCGDIVRANIAGWPRADLFWASPACPAWSNARGVRRTFDQSLQGVMFDDQLGVLAEPEAVRSRALMEEVPRYLRAMADKGEPVLAGVVENVVECRKWDEWNRWLREIRETGTGYEVRVIALNSMHAQAPNSRRAPQSRDRLYVAYWLKALGRAPDWDKWLRPKAYCPTCDAEVYAMQVFKDHRLDMGKYGKTGQYWYRCPNVTCRYQVVEPYVAPAAAAIDFSLPMGKRIADRTAKGGKDKMLAPATLARIEKGLAKLRAAGEVRPFIAELRGGGSTTRGIDRPLATFSAKGTHHALVMPPGTEGVDWGHLLVPYYRTGVAHGLGQPMNTLTTKDRYALVHLAESLRVEDCKVRMLTPPEIATGMAFPLGYLTAGERSDQVQGFGNAVTPPAAEVIMSAIVEAITGQQLALAA</sequence>
<dbReference type="InterPro" id="IPR029063">
    <property type="entry name" value="SAM-dependent_MTases_sf"/>
</dbReference>
<dbReference type="Gene3D" id="3.90.120.10">
    <property type="entry name" value="DNA Methylase, subunit A, domain 2"/>
    <property type="match status" value="1"/>
</dbReference>
<dbReference type="GO" id="GO:0009307">
    <property type="term" value="P:DNA restriction-modification system"/>
    <property type="evidence" value="ECO:0007669"/>
    <property type="project" value="UniProtKB-KW"/>
</dbReference>
<dbReference type="GO" id="GO:0003886">
    <property type="term" value="F:DNA (cytosine-5-)-methyltransferase activity"/>
    <property type="evidence" value="ECO:0007669"/>
    <property type="project" value="UniProtKB-EC"/>
</dbReference>
<proteinExistence type="predicted"/>
<dbReference type="Gene3D" id="3.40.50.150">
    <property type="entry name" value="Vaccinia Virus protein VP39"/>
    <property type="match status" value="1"/>
</dbReference>
<dbReference type="RefSeq" id="WP_337926018.1">
    <property type="nucleotide sequence ID" value="NZ_JACHMY010000001.1"/>
</dbReference>
<name>A0A7W9JDK3_9ACTN</name>
<dbReference type="SUPFAM" id="SSF53335">
    <property type="entry name" value="S-adenosyl-L-methionine-dependent methyltransferases"/>
    <property type="match status" value="1"/>
</dbReference>
<organism evidence="4 5">
    <name type="scientific">Kribbella italica</name>
    <dbReference type="NCBI Taxonomy" id="1540520"/>
    <lineage>
        <taxon>Bacteria</taxon>
        <taxon>Bacillati</taxon>
        <taxon>Actinomycetota</taxon>
        <taxon>Actinomycetes</taxon>
        <taxon>Propionibacteriales</taxon>
        <taxon>Kribbellaceae</taxon>
        <taxon>Kribbella</taxon>
    </lineage>
</organism>
<keyword evidence="1 4" id="KW-0489">Methyltransferase</keyword>